<keyword evidence="3" id="KW-1185">Reference proteome</keyword>
<feature type="region of interest" description="Disordered" evidence="1">
    <location>
        <begin position="1"/>
        <end position="45"/>
    </location>
</feature>
<feature type="compositionally biased region" description="Low complexity" evidence="1">
    <location>
        <begin position="23"/>
        <end position="33"/>
    </location>
</feature>
<evidence type="ECO:0000313" key="2">
    <source>
        <dbReference type="EMBL" id="KAK1546027.1"/>
    </source>
</evidence>
<feature type="region of interest" description="Disordered" evidence="1">
    <location>
        <begin position="66"/>
        <end position="94"/>
    </location>
</feature>
<evidence type="ECO:0000256" key="1">
    <source>
        <dbReference type="SAM" id="MobiDB-lite"/>
    </source>
</evidence>
<dbReference type="Proteomes" id="UP001241169">
    <property type="component" value="Unassembled WGS sequence"/>
</dbReference>
<reference evidence="2 3" key="1">
    <citation type="submission" date="2016-10" db="EMBL/GenBank/DDBJ databases">
        <title>The genome sequence of Colletotrichum fioriniae PJ7.</title>
        <authorList>
            <person name="Baroncelli R."/>
        </authorList>
    </citation>
    <scope>NUCLEOTIDE SEQUENCE [LARGE SCALE GENOMIC DNA]</scope>
    <source>
        <strain evidence="2 3">IMI 384185</strain>
    </source>
</reference>
<organism evidence="2 3">
    <name type="scientific">Colletotrichum paranaense</name>
    <dbReference type="NCBI Taxonomy" id="1914294"/>
    <lineage>
        <taxon>Eukaryota</taxon>
        <taxon>Fungi</taxon>
        <taxon>Dikarya</taxon>
        <taxon>Ascomycota</taxon>
        <taxon>Pezizomycotina</taxon>
        <taxon>Sordariomycetes</taxon>
        <taxon>Hypocreomycetidae</taxon>
        <taxon>Glomerellales</taxon>
        <taxon>Glomerellaceae</taxon>
        <taxon>Colletotrichum</taxon>
        <taxon>Colletotrichum acutatum species complex</taxon>
    </lineage>
</organism>
<accession>A0ABQ9T2L7</accession>
<dbReference type="GeneID" id="85371715"/>
<evidence type="ECO:0000313" key="3">
    <source>
        <dbReference type="Proteomes" id="UP001241169"/>
    </source>
</evidence>
<feature type="non-terminal residue" evidence="2">
    <location>
        <position position="1"/>
    </location>
</feature>
<protein>
    <submittedName>
        <fullName evidence="2">Uncharacterized protein</fullName>
    </submittedName>
</protein>
<proteinExistence type="predicted"/>
<dbReference type="EMBL" id="MOPA01000002">
    <property type="protein sequence ID" value="KAK1546027.1"/>
    <property type="molecule type" value="Genomic_DNA"/>
</dbReference>
<name>A0ABQ9T2L7_9PEZI</name>
<comment type="caution">
    <text evidence="2">The sequence shown here is derived from an EMBL/GenBank/DDBJ whole genome shotgun (WGS) entry which is preliminary data.</text>
</comment>
<sequence>WGWPKRARQARQASPKGAPPPSGSSISSQPAIGRSDTASSPRAPSVAVQRIAIECRTFSHDTIGGAPIPHLINIHPTASPSPTSSHNLNHRSASRPSLRLSVQVFHSLSLLSRQWQGPSVRHGVRIAWTDT</sequence>
<gene>
    <name evidence="2" type="ORF">CPAR01_03529</name>
</gene>
<feature type="compositionally biased region" description="Low complexity" evidence="1">
    <location>
        <begin position="76"/>
        <end position="85"/>
    </location>
</feature>
<dbReference type="RefSeq" id="XP_060355144.1">
    <property type="nucleotide sequence ID" value="XM_060487816.1"/>
</dbReference>